<evidence type="ECO:0000313" key="5">
    <source>
        <dbReference type="Proteomes" id="UP001210380"/>
    </source>
</evidence>
<dbReference type="Proteomes" id="UP001210380">
    <property type="component" value="Unassembled WGS sequence"/>
</dbReference>
<dbReference type="NCBIfam" id="TIGR04539">
    <property type="entry name" value="tRNA_cyclodipep"/>
    <property type="match status" value="1"/>
</dbReference>
<comment type="caution">
    <text evidence="4">The sequence shown here is derived from an EMBL/GenBank/DDBJ whole genome shotgun (WGS) entry which is preliminary data.</text>
</comment>
<keyword evidence="2" id="KW-0808">Transferase</keyword>
<comment type="similarity">
    <text evidence="1">Belongs to the CDPS family.</text>
</comment>
<evidence type="ECO:0000313" key="4">
    <source>
        <dbReference type="EMBL" id="MDA3625237.1"/>
    </source>
</evidence>
<dbReference type="RefSeq" id="WP_270947814.1">
    <property type="nucleotide sequence ID" value="NZ_JAQGLA010000007.1"/>
</dbReference>
<keyword evidence="5" id="KW-1185">Reference proteome</keyword>
<accession>A0ABT4UU37</accession>
<name>A0ABT4UU37_9PSEU</name>
<protein>
    <recommendedName>
        <fullName evidence="3">Cyclodipeptide synthase</fullName>
    </recommendedName>
</protein>
<dbReference type="EMBL" id="JAQGLA010000007">
    <property type="protein sequence ID" value="MDA3625237.1"/>
    <property type="molecule type" value="Genomic_DNA"/>
</dbReference>
<proteinExistence type="inferred from homology"/>
<sequence length="236" mass="26617">MKTNLQTGPVHGFEVEPISARCREIWERGEHVLIGVSTGNSYFSQERLTSLARWAGHFFDQIDVMYVDTCIEGTLISSGLTAHEASRLVKSRLRDMRRKLRRVVESLGSTADRVRVRPLSEFLQEDAYQAVRRRTEEELARNPQFASVCEDMVRRYLAGKCADGRCTPEGVRAGMDYLLAELPFFLDSPNLFDVRSSSACYHVSTPLVEYLVQANSDVLPASRSHGYLVVKPAEAQ</sequence>
<evidence type="ECO:0000256" key="3">
    <source>
        <dbReference type="ARBA" id="ARBA00030771"/>
    </source>
</evidence>
<evidence type="ECO:0000256" key="2">
    <source>
        <dbReference type="ARBA" id="ARBA00022679"/>
    </source>
</evidence>
<dbReference type="Gene3D" id="3.40.50.11710">
    <property type="entry name" value="Cyclodipeptide synthase"/>
    <property type="match status" value="1"/>
</dbReference>
<dbReference type="InterPro" id="IPR030903">
    <property type="entry name" value="CDPS"/>
</dbReference>
<evidence type="ECO:0000256" key="1">
    <source>
        <dbReference type="ARBA" id="ARBA00006034"/>
    </source>
</evidence>
<gene>
    <name evidence="4" type="ORF">OU415_07310</name>
</gene>
<organism evidence="4 5">
    <name type="scientific">Saccharopolyspora oryzae</name>
    <dbReference type="NCBI Taxonomy" id="2997343"/>
    <lineage>
        <taxon>Bacteria</taxon>
        <taxon>Bacillati</taxon>
        <taxon>Actinomycetota</taxon>
        <taxon>Actinomycetes</taxon>
        <taxon>Pseudonocardiales</taxon>
        <taxon>Pseudonocardiaceae</taxon>
        <taxon>Saccharopolyspora</taxon>
    </lineage>
</organism>
<dbReference type="InterPro" id="IPR038622">
    <property type="entry name" value="CDPS_sf"/>
</dbReference>
<reference evidence="4 5" key="1">
    <citation type="submission" date="2022-11" db="EMBL/GenBank/DDBJ databases">
        <title>Draft genome sequence of Saccharopolyspora sp. WRP15-2 isolated from rhizosphere soils of wild rice in Thailand.</title>
        <authorList>
            <person name="Duangmal K."/>
            <person name="Kammanee S."/>
            <person name="Muangham S."/>
        </authorList>
    </citation>
    <scope>NUCLEOTIDE SEQUENCE [LARGE SCALE GENOMIC DNA]</scope>
    <source>
        <strain evidence="4 5">WRP15-2</strain>
    </source>
</reference>
<dbReference type="Pfam" id="PF16715">
    <property type="entry name" value="CDPS"/>
    <property type="match status" value="1"/>
</dbReference>